<dbReference type="Proteomes" id="UP000700248">
    <property type="component" value="Unassembled WGS sequence"/>
</dbReference>
<dbReference type="RefSeq" id="WP_167661603.1">
    <property type="nucleotide sequence ID" value="NZ_BMCQ01000003.1"/>
</dbReference>
<organism evidence="5 7">
    <name type="scientific">Paenalcaligenes hominis</name>
    <dbReference type="NCBI Taxonomy" id="643674"/>
    <lineage>
        <taxon>Bacteria</taxon>
        <taxon>Pseudomonadati</taxon>
        <taxon>Pseudomonadota</taxon>
        <taxon>Betaproteobacteria</taxon>
        <taxon>Burkholderiales</taxon>
        <taxon>Alcaligenaceae</taxon>
        <taxon>Paenalcaligenes</taxon>
    </lineage>
</organism>
<feature type="signal peptide" evidence="3">
    <location>
        <begin position="1"/>
        <end position="26"/>
    </location>
</feature>
<reference evidence="6 8" key="1">
    <citation type="submission" date="2020-03" db="EMBL/GenBank/DDBJ databases">
        <title>Genomic Encyclopedia of Type Strains, Phase IV (KMG-IV): sequencing the most valuable type-strain genomes for metagenomic binning, comparative biology and taxonomic classification.</title>
        <authorList>
            <person name="Goeker M."/>
        </authorList>
    </citation>
    <scope>NUCLEOTIDE SEQUENCE [LARGE SCALE GENOMIC DNA]</scope>
    <source>
        <strain evidence="6 8">DSM 26613</strain>
    </source>
</reference>
<keyword evidence="8" id="KW-1185">Reference proteome</keyword>
<dbReference type="EMBL" id="DYTQ01000007">
    <property type="protein sequence ID" value="HJH23003.1"/>
    <property type="molecule type" value="Genomic_DNA"/>
</dbReference>
<evidence type="ECO:0000259" key="4">
    <source>
        <dbReference type="Pfam" id="PF13458"/>
    </source>
</evidence>
<dbReference type="Proteomes" id="UP000783934">
    <property type="component" value="Unassembled WGS sequence"/>
</dbReference>
<feature type="domain" description="Leucine-binding protein" evidence="4">
    <location>
        <begin position="30"/>
        <end position="375"/>
    </location>
</feature>
<evidence type="ECO:0000313" key="5">
    <source>
        <dbReference type="EMBL" id="HJH23003.1"/>
    </source>
</evidence>
<sequence length="415" mass="45599">MRHSMRKLAFGAALVASAMSFGVAHANDAIKFAAPLDYTAVYTFLTNEYAQGQKDYLRMINDAGGIEGQKIEYTSSDTGNQPQRGIEAYNRAQRDGAILFDFLSTPVARAMVNRVLDDKVVMITAFHGRGDASDGETFPYVFPVMSTYWSQAATLIDYMEQHEGGLKGKKVAHVYIDSPFGREPIPVLEKLAGKLDFTLRTFPYASPGNEQSSTWSEVRRFRPDQVIIWGAGGGQAVSVREAIRNGIAPEKIHSVVWLAEADMESVGKDTAKGIRKFEGTASGTDSELIQEIITKVIEPGHGSGPKENVGRTYYNVGVATMAVSVEAARLALEKFGPPLDGDKLRQGFEMIKDYDAKGLLPPLSFSTEDHQGGGFGRVSHWDGEKWAPLNDWGNPYQDIVWESIRQDAAAFKEGR</sequence>
<feature type="chain" id="PRO_5038758999" evidence="3">
    <location>
        <begin position="27"/>
        <end position="415"/>
    </location>
</feature>
<dbReference type="AlphaFoldDB" id="A0A9D2VDN2"/>
<evidence type="ECO:0000313" key="8">
    <source>
        <dbReference type="Proteomes" id="UP000783934"/>
    </source>
</evidence>
<name>A0A9D2VDN2_9BURK</name>
<dbReference type="PANTHER" id="PTHR47235:SF1">
    <property type="entry name" value="BLR6548 PROTEIN"/>
    <property type="match status" value="1"/>
</dbReference>
<evidence type="ECO:0000313" key="6">
    <source>
        <dbReference type="EMBL" id="NJB65641.1"/>
    </source>
</evidence>
<evidence type="ECO:0000256" key="1">
    <source>
        <dbReference type="ARBA" id="ARBA00010062"/>
    </source>
</evidence>
<evidence type="ECO:0000256" key="3">
    <source>
        <dbReference type="SAM" id="SignalP"/>
    </source>
</evidence>
<evidence type="ECO:0000256" key="2">
    <source>
        <dbReference type="ARBA" id="ARBA00022729"/>
    </source>
</evidence>
<comment type="caution">
    <text evidence="5">The sequence shown here is derived from an EMBL/GenBank/DDBJ whole genome shotgun (WGS) entry which is preliminary data.</text>
</comment>
<reference evidence="5" key="3">
    <citation type="submission" date="2021-09" db="EMBL/GenBank/DDBJ databases">
        <authorList>
            <person name="Gilroy R."/>
        </authorList>
    </citation>
    <scope>NUCLEOTIDE SEQUENCE</scope>
    <source>
        <strain evidence="5">CHK175-13533</strain>
    </source>
</reference>
<dbReference type="Pfam" id="PF13458">
    <property type="entry name" value="Peripla_BP_6"/>
    <property type="match status" value="1"/>
</dbReference>
<reference evidence="5" key="2">
    <citation type="journal article" date="2021" name="PeerJ">
        <title>Extensive microbial diversity within the chicken gut microbiome revealed by metagenomics and culture.</title>
        <authorList>
            <person name="Gilroy R."/>
            <person name="Ravi A."/>
            <person name="Getino M."/>
            <person name="Pursley I."/>
            <person name="Horton D.L."/>
            <person name="Alikhan N.F."/>
            <person name="Baker D."/>
            <person name="Gharbi K."/>
            <person name="Hall N."/>
            <person name="Watson M."/>
            <person name="Adriaenssens E.M."/>
            <person name="Foster-Nyarko E."/>
            <person name="Jarju S."/>
            <person name="Secka A."/>
            <person name="Antonio M."/>
            <person name="Oren A."/>
            <person name="Chaudhuri R.R."/>
            <person name="La Ragione R."/>
            <person name="Hildebrand F."/>
            <person name="Pallen M.J."/>
        </authorList>
    </citation>
    <scope>NUCLEOTIDE SEQUENCE</scope>
    <source>
        <strain evidence="5">CHK175-13533</strain>
    </source>
</reference>
<evidence type="ECO:0000313" key="7">
    <source>
        <dbReference type="Proteomes" id="UP000700248"/>
    </source>
</evidence>
<dbReference type="Gene3D" id="3.40.50.2300">
    <property type="match status" value="2"/>
</dbReference>
<dbReference type="EMBL" id="JAATIZ010000003">
    <property type="protein sequence ID" value="NJB65641.1"/>
    <property type="molecule type" value="Genomic_DNA"/>
</dbReference>
<dbReference type="PANTHER" id="PTHR47235">
    <property type="entry name" value="BLR6548 PROTEIN"/>
    <property type="match status" value="1"/>
</dbReference>
<proteinExistence type="inferred from homology"/>
<protein>
    <submittedName>
        <fullName evidence="5">ABC transporter substrate-binding protein</fullName>
    </submittedName>
    <submittedName>
        <fullName evidence="6">Branched-chain amino acid transport system substrate-binding protein</fullName>
    </submittedName>
</protein>
<dbReference type="InterPro" id="IPR028081">
    <property type="entry name" value="Leu-bd"/>
</dbReference>
<keyword evidence="2 3" id="KW-0732">Signal</keyword>
<dbReference type="CDD" id="cd06334">
    <property type="entry name" value="PBP1_ABC_ligand_binding-like"/>
    <property type="match status" value="1"/>
</dbReference>
<dbReference type="InterPro" id="IPR028082">
    <property type="entry name" value="Peripla_BP_I"/>
</dbReference>
<dbReference type="SUPFAM" id="SSF53822">
    <property type="entry name" value="Periplasmic binding protein-like I"/>
    <property type="match status" value="1"/>
</dbReference>
<accession>A0A9D2VDN2</accession>
<comment type="similarity">
    <text evidence="1">Belongs to the leucine-binding protein family.</text>
</comment>
<gene>
    <name evidence="6" type="ORF">GGR41_001890</name>
    <name evidence="5" type="ORF">K8U84_00440</name>
</gene>